<dbReference type="EMBL" id="JXNT01000001">
    <property type="protein sequence ID" value="ODM24210.1"/>
    <property type="molecule type" value="Genomic_DNA"/>
</dbReference>
<evidence type="ECO:0000256" key="1">
    <source>
        <dbReference type="SAM" id="MobiDB-lite"/>
    </source>
</evidence>
<evidence type="ECO:0000313" key="4">
    <source>
        <dbReference type="Proteomes" id="UP000094569"/>
    </source>
</evidence>
<name>A0A1E3BTB1_ASPCR</name>
<feature type="region of interest" description="Disordered" evidence="1">
    <location>
        <begin position="355"/>
        <end position="390"/>
    </location>
</feature>
<keyword evidence="4" id="KW-1185">Reference proteome</keyword>
<dbReference type="Proteomes" id="UP000094569">
    <property type="component" value="Unassembled WGS sequence"/>
</dbReference>
<dbReference type="OrthoDB" id="4503943at2759"/>
<sequence>MHRFYGKSSNETVKPPRTPSPKPGQPPMETSPLEPPRLRRSNAIKRVGEALVNCRREGARVESPTPTGRIRPFSSTRTGGQHRINTGAGHVHNANRVIGDIDIPPMKDEWTWEDMRRLPGILTSFVKSGMPADELGFYLDKMLYGRDRSVGGIVTTLVNENVRYHEIAIRTLKLLDLYDGDGYLLSEQIAPAESGSHRRPNRPLHYKVTHRQMQTQTPPISPYARNEELLSYNDPNTTGPEIICPRPHHIALERECIQRFLAEDADAHATSSEDEDEDGEQDPFADFDFAFDDTDNINANAYAGNAYDPSTSTSSTSPFDDDVAMQDAQAIRYINSGPARFCIQCYDDGGSMAAQANTNSKQHNASGAPEELRPGMAAKPGRKRERFLID</sequence>
<feature type="compositionally biased region" description="Basic residues" evidence="1">
    <location>
        <begin position="380"/>
        <end position="390"/>
    </location>
</feature>
<feature type="region of interest" description="Disordered" evidence="1">
    <location>
        <begin position="265"/>
        <end position="290"/>
    </location>
</feature>
<protein>
    <submittedName>
        <fullName evidence="2">Uncharacterized protein</fullName>
    </submittedName>
</protein>
<comment type="caution">
    <text evidence="2">The sequence shown here is derived from an EMBL/GenBank/DDBJ whole genome shotgun (WGS) entry which is preliminary data.</text>
</comment>
<reference evidence="2 4" key="1">
    <citation type="journal article" date="2016" name="BMC Genomics">
        <title>Comparative genomic and transcriptomic analyses of the Fuzhuan brick tea-fermentation fungus Aspergillus cristatus.</title>
        <authorList>
            <person name="Ge Y."/>
            <person name="Wang Y."/>
            <person name="Liu Y."/>
            <person name="Tan Y."/>
            <person name="Ren X."/>
            <person name="Zhang X."/>
            <person name="Hyde K.D."/>
            <person name="Liu Y."/>
            <person name="Liu Z."/>
        </authorList>
    </citation>
    <scope>NUCLEOTIDE SEQUENCE [LARGE SCALE GENOMIC DNA]</scope>
    <source>
        <strain evidence="2 4">GZAAS20.1005</strain>
    </source>
</reference>
<feature type="compositionally biased region" description="Pro residues" evidence="1">
    <location>
        <begin position="16"/>
        <end position="26"/>
    </location>
</feature>
<proteinExistence type="predicted"/>
<evidence type="ECO:0000313" key="2">
    <source>
        <dbReference type="EMBL" id="ODM24210.1"/>
    </source>
</evidence>
<feature type="region of interest" description="Disordered" evidence="1">
    <location>
        <begin position="55"/>
        <end position="87"/>
    </location>
</feature>
<dbReference type="VEuPathDB" id="FungiDB:SI65_01800"/>
<feature type="compositionally biased region" description="Polar residues" evidence="1">
    <location>
        <begin position="355"/>
        <end position="365"/>
    </location>
</feature>
<evidence type="ECO:0000313" key="3">
    <source>
        <dbReference type="EMBL" id="ODM24490.1"/>
    </source>
</evidence>
<feature type="compositionally biased region" description="Acidic residues" evidence="1">
    <location>
        <begin position="272"/>
        <end position="290"/>
    </location>
</feature>
<gene>
    <name evidence="2" type="ORF">SI65_01800</name>
    <name evidence="3" type="ORF">SI65_02080</name>
</gene>
<feature type="region of interest" description="Disordered" evidence="1">
    <location>
        <begin position="1"/>
        <end position="40"/>
    </location>
</feature>
<organism evidence="2 4">
    <name type="scientific">Aspergillus cristatus</name>
    <name type="common">Chinese Fuzhuan brick tea-fermentation fungus</name>
    <name type="synonym">Eurotium cristatum</name>
    <dbReference type="NCBI Taxonomy" id="573508"/>
    <lineage>
        <taxon>Eukaryota</taxon>
        <taxon>Fungi</taxon>
        <taxon>Dikarya</taxon>
        <taxon>Ascomycota</taxon>
        <taxon>Pezizomycotina</taxon>
        <taxon>Eurotiomycetes</taxon>
        <taxon>Eurotiomycetidae</taxon>
        <taxon>Eurotiales</taxon>
        <taxon>Aspergillaceae</taxon>
        <taxon>Aspergillus</taxon>
        <taxon>Aspergillus subgen. Aspergillus</taxon>
    </lineage>
</organism>
<dbReference type="VEuPathDB" id="FungiDB:SI65_02080"/>
<dbReference type="AlphaFoldDB" id="A0A1E3BTB1"/>
<dbReference type="EMBL" id="JXNT01000001">
    <property type="protein sequence ID" value="ODM24490.1"/>
    <property type="molecule type" value="Genomic_DNA"/>
</dbReference>
<accession>A0A1E3BTB1</accession>